<dbReference type="AlphaFoldDB" id="A0A1E4RA13"/>
<evidence type="ECO:0008006" key="5">
    <source>
        <dbReference type="Google" id="ProtNLM"/>
    </source>
</evidence>
<organism evidence="3 4">
    <name type="scientific">Lysinibacillus fusiformis</name>
    <dbReference type="NCBI Taxonomy" id="28031"/>
    <lineage>
        <taxon>Bacteria</taxon>
        <taxon>Bacillati</taxon>
        <taxon>Bacillota</taxon>
        <taxon>Bacilli</taxon>
        <taxon>Bacillales</taxon>
        <taxon>Bacillaceae</taxon>
        <taxon>Lysinibacillus</taxon>
    </lineage>
</organism>
<evidence type="ECO:0000259" key="2">
    <source>
        <dbReference type="Pfam" id="PF22768"/>
    </source>
</evidence>
<evidence type="ECO:0000259" key="1">
    <source>
        <dbReference type="Pfam" id="PF05709"/>
    </source>
</evidence>
<gene>
    <name evidence="3" type="ORF">BG258_15805</name>
</gene>
<evidence type="ECO:0000313" key="4">
    <source>
        <dbReference type="Proteomes" id="UP000094784"/>
    </source>
</evidence>
<accession>A0A1E4RA13</accession>
<name>A0A1E4RA13_9BACI</name>
<dbReference type="RefSeq" id="WP_069482173.1">
    <property type="nucleotide sequence ID" value="NZ_KV766182.1"/>
</dbReference>
<proteinExistence type="predicted"/>
<dbReference type="OrthoDB" id="2079081at2"/>
<evidence type="ECO:0000313" key="3">
    <source>
        <dbReference type="EMBL" id="ODV57269.1"/>
    </source>
</evidence>
<dbReference type="InterPro" id="IPR054738">
    <property type="entry name" value="Siphovirus-type_tail_C"/>
</dbReference>
<dbReference type="Pfam" id="PF22768">
    <property type="entry name" value="SPP1_Dit"/>
    <property type="match status" value="1"/>
</dbReference>
<protein>
    <recommendedName>
        <fullName evidence="5">Phage tail protein</fullName>
    </recommendedName>
</protein>
<sequence length="292" mass="33515">MRTSFGFNEKLVFHNNKGQSLEISVTSPFFLQSADGIDSLENEFYSVKNYNEDGTNIKGSSVRERNIVVGGQVRRQDKEMNRQKLIRFFNPKFRFTLEYTNGDITRFIDCRVEKSPTISKHIWPEFLISFLCPNPWWYTEEQKYEIAMWVAAFEFELEIDADGDGIEMGYRELNNVVNVFNDSDTASPLRIQFTASGSVIDPYIEVVDTGRIVKIEGTLQGGDVVTINTKRGDEYAILERNGNQINYFNYLSHDSDIQLSVDVGDNLIRYDAAEFVSNLEVSIYFTPQFVGV</sequence>
<dbReference type="InterPro" id="IPR008841">
    <property type="entry name" value="Siphovirus-type_tail_N"/>
</dbReference>
<dbReference type="EMBL" id="MECQ01000001">
    <property type="protein sequence ID" value="ODV57269.1"/>
    <property type="molecule type" value="Genomic_DNA"/>
</dbReference>
<feature type="domain" description="Siphovirus-type tail component RIFT-related" evidence="1">
    <location>
        <begin position="17"/>
        <end position="132"/>
    </location>
</feature>
<reference evidence="3 4" key="1">
    <citation type="submission" date="2016-09" db="EMBL/GenBank/DDBJ databases">
        <title>Draft genome sequence of the soil isolate, Lysinibacillus fusiformis M5, a potential hypoxanthine producer.</title>
        <authorList>
            <person name="Gallegos-Monterrosa R."/>
            <person name="Maroti G."/>
            <person name="Balint B."/>
            <person name="Kovacs A.T."/>
        </authorList>
    </citation>
    <scope>NUCLEOTIDE SEQUENCE [LARGE SCALE GENOMIC DNA]</scope>
    <source>
        <strain evidence="3 4">M5</strain>
    </source>
</reference>
<comment type="caution">
    <text evidence="3">The sequence shown here is derived from an EMBL/GenBank/DDBJ whole genome shotgun (WGS) entry which is preliminary data.</text>
</comment>
<dbReference type="Pfam" id="PF05709">
    <property type="entry name" value="Sipho_tail"/>
    <property type="match status" value="1"/>
</dbReference>
<feature type="domain" description="Siphovirus-type tail component C-terminal" evidence="2">
    <location>
        <begin position="185"/>
        <end position="289"/>
    </location>
</feature>
<dbReference type="Proteomes" id="UP000094784">
    <property type="component" value="Unassembled WGS sequence"/>
</dbReference>